<dbReference type="GO" id="GO:0005737">
    <property type="term" value="C:cytoplasm"/>
    <property type="evidence" value="ECO:0007669"/>
    <property type="project" value="TreeGrafter"/>
</dbReference>
<dbReference type="SMART" id="SM00119">
    <property type="entry name" value="HECTc"/>
    <property type="match status" value="1"/>
</dbReference>
<feature type="domain" description="HECT" evidence="8">
    <location>
        <begin position="78"/>
        <end position="381"/>
    </location>
</feature>
<comment type="pathway">
    <text evidence="2">Protein modification; protein ubiquitination.</text>
</comment>
<comment type="caution">
    <text evidence="9">The sequence shown here is derived from an EMBL/GenBank/DDBJ whole genome shotgun (WGS) entry which is preliminary data.</text>
</comment>
<dbReference type="PANTHER" id="PTHR11254">
    <property type="entry name" value="HECT DOMAIN UBIQUITIN-PROTEIN LIGASE"/>
    <property type="match status" value="1"/>
</dbReference>
<evidence type="ECO:0000313" key="10">
    <source>
        <dbReference type="Proteomes" id="UP001209570"/>
    </source>
</evidence>
<evidence type="ECO:0000256" key="7">
    <source>
        <dbReference type="SAM" id="Phobius"/>
    </source>
</evidence>
<organism evidence="9 10">
    <name type="scientific">Pythium insidiosum</name>
    <name type="common">Pythiosis disease agent</name>
    <dbReference type="NCBI Taxonomy" id="114742"/>
    <lineage>
        <taxon>Eukaryota</taxon>
        <taxon>Sar</taxon>
        <taxon>Stramenopiles</taxon>
        <taxon>Oomycota</taxon>
        <taxon>Peronosporomycetes</taxon>
        <taxon>Pythiales</taxon>
        <taxon>Pythiaceae</taxon>
        <taxon>Pythium</taxon>
    </lineage>
</organism>
<keyword evidence="7" id="KW-1133">Transmembrane helix</keyword>
<evidence type="ECO:0000256" key="1">
    <source>
        <dbReference type="ARBA" id="ARBA00000885"/>
    </source>
</evidence>
<dbReference type="InterPro" id="IPR035983">
    <property type="entry name" value="Hect_E3_ubiquitin_ligase"/>
</dbReference>
<dbReference type="PROSITE" id="PS50237">
    <property type="entry name" value="HECT"/>
    <property type="match status" value="1"/>
</dbReference>
<comment type="caution">
    <text evidence="6">Lacks conserved residue(s) required for the propagation of feature annotation.</text>
</comment>
<dbReference type="GO" id="GO:0016567">
    <property type="term" value="P:protein ubiquitination"/>
    <property type="evidence" value="ECO:0007669"/>
    <property type="project" value="TreeGrafter"/>
</dbReference>
<evidence type="ECO:0000259" key="8">
    <source>
        <dbReference type="PROSITE" id="PS50237"/>
    </source>
</evidence>
<keyword evidence="10" id="KW-1185">Reference proteome</keyword>
<protein>
    <recommendedName>
        <fullName evidence="3">HECT-type E3 ubiquitin transferase</fullName>
        <ecNumber evidence="3">2.3.2.26</ecNumber>
    </recommendedName>
</protein>
<dbReference type="Proteomes" id="UP001209570">
    <property type="component" value="Unassembled WGS sequence"/>
</dbReference>
<sequence>MVDAISEDNVPLHMIWIVAMMVLIGWMTRNLVTSRRYKACVAEPLLEGYAKHEHQEARAVMLKRVLRFHPTDSSSPTTGSTLRDDVHLGFRVVFKGESGIDAGGLHREWIMLLNEMLTKPEVGLFKCTNRSDQTFYINANSAVDNGEDHLVFFFGAGRMVGRALLDGAVLGFHLSVPLLKMILGMPVTFDDLEYYDADLYRNLKWLLENEGVESLGLDFSVCEQRGFRSVVGDEVCHDRDSSADVVVVDLIPNGRDVTVTDENKALYVDRRFKYVIFESVWEQLNVFLRGIYDVIPARLLLGFDYEELDYLLCGTGEIDVNDWEQNTRISLSLEDNPRVLEWFWQLVREMDGESRRRLLHFSTGSSRVPIVGFKGLTSYDGRLCPFTLKGIPFVTDQYIRTFQQSAGSKGSGTGEEYEAGANPEDEYPAFVTQNKSKSTAATSAPVPTPTSAAVTAQLLSAVASMAIALVASMFA</sequence>
<name>A0AAD5M6K2_PYTIN</name>
<evidence type="ECO:0000313" key="9">
    <source>
        <dbReference type="EMBL" id="KAJ0404709.1"/>
    </source>
</evidence>
<gene>
    <name evidence="9" type="ORF">P43SY_006279</name>
</gene>
<dbReference type="EC" id="2.3.2.26" evidence="3"/>
<dbReference type="EMBL" id="JAKCXM010000058">
    <property type="protein sequence ID" value="KAJ0404709.1"/>
    <property type="molecule type" value="Genomic_DNA"/>
</dbReference>
<dbReference type="PANTHER" id="PTHR11254:SF440">
    <property type="entry name" value="E3 UBIQUITIN-PROTEIN LIGASE NEDD-4"/>
    <property type="match status" value="1"/>
</dbReference>
<reference evidence="9" key="1">
    <citation type="submission" date="2021-12" db="EMBL/GenBank/DDBJ databases">
        <title>Prjna785345.</title>
        <authorList>
            <person name="Rujirawat T."/>
            <person name="Krajaejun T."/>
        </authorList>
    </citation>
    <scope>NUCLEOTIDE SEQUENCE</scope>
    <source>
        <strain evidence="9">Pi057C3</strain>
    </source>
</reference>
<evidence type="ECO:0000256" key="5">
    <source>
        <dbReference type="ARBA" id="ARBA00022786"/>
    </source>
</evidence>
<evidence type="ECO:0000256" key="4">
    <source>
        <dbReference type="ARBA" id="ARBA00022679"/>
    </source>
</evidence>
<feature type="transmembrane region" description="Helical" evidence="7">
    <location>
        <begin position="12"/>
        <end position="28"/>
    </location>
</feature>
<evidence type="ECO:0000256" key="2">
    <source>
        <dbReference type="ARBA" id="ARBA00004906"/>
    </source>
</evidence>
<dbReference type="SUPFAM" id="SSF56204">
    <property type="entry name" value="Hect, E3 ligase catalytic domain"/>
    <property type="match status" value="1"/>
</dbReference>
<keyword evidence="7" id="KW-0812">Transmembrane</keyword>
<dbReference type="Pfam" id="PF00632">
    <property type="entry name" value="HECT"/>
    <property type="match status" value="1"/>
</dbReference>
<dbReference type="Gene3D" id="3.90.1750.10">
    <property type="entry name" value="Hect, E3 ligase catalytic domains"/>
    <property type="match status" value="1"/>
</dbReference>
<evidence type="ECO:0000256" key="3">
    <source>
        <dbReference type="ARBA" id="ARBA00012485"/>
    </source>
</evidence>
<dbReference type="Gene3D" id="3.30.2160.10">
    <property type="entry name" value="Hect, E3 ligase catalytic domain"/>
    <property type="match status" value="1"/>
</dbReference>
<dbReference type="GO" id="GO:0006511">
    <property type="term" value="P:ubiquitin-dependent protein catabolic process"/>
    <property type="evidence" value="ECO:0007669"/>
    <property type="project" value="TreeGrafter"/>
</dbReference>
<dbReference type="InterPro" id="IPR000569">
    <property type="entry name" value="HECT_dom"/>
</dbReference>
<keyword evidence="7" id="KW-0472">Membrane</keyword>
<dbReference type="InterPro" id="IPR050409">
    <property type="entry name" value="E3_ubiq-protein_ligase"/>
</dbReference>
<dbReference type="Gene3D" id="3.30.2410.10">
    <property type="entry name" value="Hect, E3 ligase catalytic domain"/>
    <property type="match status" value="1"/>
</dbReference>
<keyword evidence="4" id="KW-0808">Transferase</keyword>
<keyword evidence="5 6" id="KW-0833">Ubl conjugation pathway</keyword>
<accession>A0AAD5M6K2</accession>
<comment type="catalytic activity">
    <reaction evidence="1">
        <text>S-ubiquitinyl-[E2 ubiquitin-conjugating enzyme]-L-cysteine + [acceptor protein]-L-lysine = [E2 ubiquitin-conjugating enzyme]-L-cysteine + N(6)-ubiquitinyl-[acceptor protein]-L-lysine.</text>
        <dbReference type="EC" id="2.3.2.26"/>
    </reaction>
</comment>
<dbReference type="AlphaFoldDB" id="A0AAD5M6K2"/>
<evidence type="ECO:0000256" key="6">
    <source>
        <dbReference type="PROSITE-ProRule" id="PRU00104"/>
    </source>
</evidence>
<proteinExistence type="predicted"/>
<dbReference type="GO" id="GO:0061630">
    <property type="term" value="F:ubiquitin protein ligase activity"/>
    <property type="evidence" value="ECO:0007669"/>
    <property type="project" value="UniProtKB-EC"/>
</dbReference>